<dbReference type="SUPFAM" id="SSF51366">
    <property type="entry name" value="Ribulose-phoshate binding barrel"/>
    <property type="match status" value="1"/>
</dbReference>
<protein>
    <recommendedName>
        <fullName evidence="5">Ribulose-phosphate 3-epimerase</fullName>
    </recommendedName>
</protein>
<dbReference type="Proteomes" id="UP000824062">
    <property type="component" value="Unassembled WGS sequence"/>
</dbReference>
<gene>
    <name evidence="3" type="ORF">IAA19_02745</name>
</gene>
<dbReference type="InterPro" id="IPR000056">
    <property type="entry name" value="Ribul_P_3_epim-like"/>
</dbReference>
<dbReference type="GO" id="GO:0005975">
    <property type="term" value="P:carbohydrate metabolic process"/>
    <property type="evidence" value="ECO:0007669"/>
    <property type="project" value="InterPro"/>
</dbReference>
<keyword evidence="2" id="KW-0413">Isomerase</keyword>
<reference evidence="3" key="2">
    <citation type="submission" date="2021-04" db="EMBL/GenBank/DDBJ databases">
        <authorList>
            <person name="Gilroy R."/>
        </authorList>
    </citation>
    <scope>NUCLEOTIDE SEQUENCE</scope>
    <source>
        <strain evidence="3">ChiHjej12B11-14209</strain>
    </source>
</reference>
<evidence type="ECO:0000256" key="2">
    <source>
        <dbReference type="ARBA" id="ARBA00023235"/>
    </source>
</evidence>
<evidence type="ECO:0000256" key="1">
    <source>
        <dbReference type="ARBA" id="ARBA00022723"/>
    </source>
</evidence>
<dbReference type="AlphaFoldDB" id="A0A9D2JDL6"/>
<dbReference type="Pfam" id="PF00834">
    <property type="entry name" value="Ribul_P_3_epim"/>
    <property type="match status" value="1"/>
</dbReference>
<dbReference type="GO" id="GO:0046872">
    <property type="term" value="F:metal ion binding"/>
    <property type="evidence" value="ECO:0007669"/>
    <property type="project" value="UniProtKB-KW"/>
</dbReference>
<comment type="caution">
    <text evidence="3">The sequence shown here is derived from an EMBL/GenBank/DDBJ whole genome shotgun (WGS) entry which is preliminary data.</text>
</comment>
<sequence length="212" mass="22530">MIVSPSIASGDPLRLADEIALCDECFDAMHLDVADGVAVRGISFGLRACVAACELSRSSSRSIHLEVNDPLAYVDDLRRCDATELFVQTDNLANPVGTLRELRAAGLGMAVGANVSNLDVGRAYFDVLLEEGGLVLVGTTAHDDPAQVCRRDMLELAAQLAGDGREVWVDGGITPDLLAPLAEQGIHAAVLGRAVFGDRARARQLAHQWRNG</sequence>
<proteinExistence type="predicted"/>
<dbReference type="Gene3D" id="3.20.20.70">
    <property type="entry name" value="Aldolase class I"/>
    <property type="match status" value="1"/>
</dbReference>
<dbReference type="EMBL" id="DXBM01000027">
    <property type="protein sequence ID" value="HIZ45921.1"/>
    <property type="molecule type" value="Genomic_DNA"/>
</dbReference>
<evidence type="ECO:0000313" key="3">
    <source>
        <dbReference type="EMBL" id="HIZ45921.1"/>
    </source>
</evidence>
<organism evidence="3 4">
    <name type="scientific">Candidatus Olsenella pullistercoris</name>
    <dbReference type="NCBI Taxonomy" id="2838712"/>
    <lineage>
        <taxon>Bacteria</taxon>
        <taxon>Bacillati</taxon>
        <taxon>Actinomycetota</taxon>
        <taxon>Coriobacteriia</taxon>
        <taxon>Coriobacteriales</taxon>
        <taxon>Atopobiaceae</taxon>
        <taxon>Olsenella</taxon>
    </lineage>
</organism>
<dbReference type="InterPro" id="IPR011060">
    <property type="entry name" value="RibuloseP-bd_barrel"/>
</dbReference>
<reference evidence="3" key="1">
    <citation type="journal article" date="2021" name="PeerJ">
        <title>Extensive microbial diversity within the chicken gut microbiome revealed by metagenomics and culture.</title>
        <authorList>
            <person name="Gilroy R."/>
            <person name="Ravi A."/>
            <person name="Getino M."/>
            <person name="Pursley I."/>
            <person name="Horton D.L."/>
            <person name="Alikhan N.F."/>
            <person name="Baker D."/>
            <person name="Gharbi K."/>
            <person name="Hall N."/>
            <person name="Watson M."/>
            <person name="Adriaenssens E.M."/>
            <person name="Foster-Nyarko E."/>
            <person name="Jarju S."/>
            <person name="Secka A."/>
            <person name="Antonio M."/>
            <person name="Oren A."/>
            <person name="Chaudhuri R.R."/>
            <person name="La Ragione R."/>
            <person name="Hildebrand F."/>
            <person name="Pallen M.J."/>
        </authorList>
    </citation>
    <scope>NUCLEOTIDE SEQUENCE</scope>
    <source>
        <strain evidence="3">ChiHjej12B11-14209</strain>
    </source>
</reference>
<dbReference type="PANTHER" id="PTHR11749">
    <property type="entry name" value="RIBULOSE-5-PHOSPHATE-3-EPIMERASE"/>
    <property type="match status" value="1"/>
</dbReference>
<dbReference type="InterPro" id="IPR013785">
    <property type="entry name" value="Aldolase_TIM"/>
</dbReference>
<dbReference type="GO" id="GO:0016857">
    <property type="term" value="F:racemase and epimerase activity, acting on carbohydrates and derivatives"/>
    <property type="evidence" value="ECO:0007669"/>
    <property type="project" value="InterPro"/>
</dbReference>
<evidence type="ECO:0000313" key="4">
    <source>
        <dbReference type="Proteomes" id="UP000824062"/>
    </source>
</evidence>
<name>A0A9D2JDL6_9ACTN</name>
<accession>A0A9D2JDL6</accession>
<keyword evidence="1" id="KW-0479">Metal-binding</keyword>
<evidence type="ECO:0008006" key="5">
    <source>
        <dbReference type="Google" id="ProtNLM"/>
    </source>
</evidence>